<evidence type="ECO:0000256" key="1">
    <source>
        <dbReference type="SAM" id="MobiDB-lite"/>
    </source>
</evidence>
<evidence type="ECO:0000313" key="3">
    <source>
        <dbReference type="Proteomes" id="UP001153365"/>
    </source>
</evidence>
<proteinExistence type="predicted"/>
<sequence length="219" mass="24734">MPSPHRPTWAPAMGKDARMNTKQYSSRDIAAHTDLKLELELAESRARALKFKQADEGEQSDKTPSLKQITGDEKGSQHTTEEADDTLKGVVNDDQDKQRRQLETNKLSKAYGADNQNSRSDMVVMKQTWRGWWPWPLPRGQGRRIDWQLSKTINRAGEDLGLPMRGMGEHRHRLDLCAVQVIGALAQAETHGGDGAARTPHIRMRVMEEAQNLLCSSRR</sequence>
<dbReference type="Proteomes" id="UP001153365">
    <property type="component" value="Unassembled WGS sequence"/>
</dbReference>
<dbReference type="EMBL" id="CALTRL010005481">
    <property type="protein sequence ID" value="CAH7684554.1"/>
    <property type="molecule type" value="Genomic_DNA"/>
</dbReference>
<feature type="region of interest" description="Disordered" evidence="1">
    <location>
        <begin position="50"/>
        <end position="114"/>
    </location>
</feature>
<dbReference type="GO" id="GO:0005681">
    <property type="term" value="C:spliceosomal complex"/>
    <property type="evidence" value="ECO:0007669"/>
    <property type="project" value="InterPro"/>
</dbReference>
<name>A0AAV0BBH2_PHAPC</name>
<dbReference type="InterPro" id="IPR006973">
    <property type="entry name" value="Cwf_Cwc_15"/>
</dbReference>
<feature type="compositionally biased region" description="Basic and acidic residues" evidence="1">
    <location>
        <begin position="50"/>
        <end position="61"/>
    </location>
</feature>
<feature type="compositionally biased region" description="Basic and acidic residues" evidence="1">
    <location>
        <begin position="70"/>
        <end position="87"/>
    </location>
</feature>
<dbReference type="GO" id="GO:0000398">
    <property type="term" value="P:mRNA splicing, via spliceosome"/>
    <property type="evidence" value="ECO:0007669"/>
    <property type="project" value="InterPro"/>
</dbReference>
<organism evidence="2 3">
    <name type="scientific">Phakopsora pachyrhizi</name>
    <name type="common">Asian soybean rust disease fungus</name>
    <dbReference type="NCBI Taxonomy" id="170000"/>
    <lineage>
        <taxon>Eukaryota</taxon>
        <taxon>Fungi</taxon>
        <taxon>Dikarya</taxon>
        <taxon>Basidiomycota</taxon>
        <taxon>Pucciniomycotina</taxon>
        <taxon>Pucciniomycetes</taxon>
        <taxon>Pucciniales</taxon>
        <taxon>Phakopsoraceae</taxon>
        <taxon>Phakopsora</taxon>
    </lineage>
</organism>
<dbReference type="Pfam" id="PF04889">
    <property type="entry name" value="Cwf_Cwc_15"/>
    <property type="match status" value="1"/>
</dbReference>
<feature type="compositionally biased region" description="Basic and acidic residues" evidence="1">
    <location>
        <begin position="94"/>
        <end position="103"/>
    </location>
</feature>
<reference evidence="2" key="1">
    <citation type="submission" date="2022-06" db="EMBL/GenBank/DDBJ databases">
        <authorList>
            <consortium name="SYNGENTA / RWTH Aachen University"/>
        </authorList>
    </citation>
    <scope>NUCLEOTIDE SEQUENCE</scope>
</reference>
<evidence type="ECO:0000313" key="2">
    <source>
        <dbReference type="EMBL" id="CAH7684554.1"/>
    </source>
</evidence>
<protein>
    <submittedName>
        <fullName evidence="2">Uncharacterized protein</fullName>
    </submittedName>
</protein>
<comment type="caution">
    <text evidence="2">The sequence shown here is derived from an EMBL/GenBank/DDBJ whole genome shotgun (WGS) entry which is preliminary data.</text>
</comment>
<accession>A0AAV0BBH2</accession>
<feature type="region of interest" description="Disordered" evidence="1">
    <location>
        <begin position="1"/>
        <end position="28"/>
    </location>
</feature>
<keyword evidence="3" id="KW-1185">Reference proteome</keyword>
<dbReference type="AlphaFoldDB" id="A0AAV0BBH2"/>
<gene>
    <name evidence="2" type="ORF">PPACK8108_LOCUS18784</name>
</gene>